<dbReference type="EMBL" id="CP018221">
    <property type="protein sequence ID" value="API58122.1"/>
    <property type="molecule type" value="Genomic_DNA"/>
</dbReference>
<dbReference type="Gene3D" id="1.20.1250.20">
    <property type="entry name" value="MFS general substrate transporter like domains"/>
    <property type="match status" value="2"/>
</dbReference>
<keyword evidence="2 4" id="KW-1133">Transmembrane helix</keyword>
<evidence type="ECO:0000313" key="6">
    <source>
        <dbReference type="EMBL" id="API58122.1"/>
    </source>
</evidence>
<protein>
    <submittedName>
        <fullName evidence="6">MFS transporter</fullName>
    </submittedName>
</protein>
<feature type="transmembrane region" description="Helical" evidence="4">
    <location>
        <begin position="265"/>
        <end position="284"/>
    </location>
</feature>
<dbReference type="PANTHER" id="PTHR23521:SF3">
    <property type="entry name" value="MFS TRANSPORTER"/>
    <property type="match status" value="1"/>
</dbReference>
<dbReference type="AlphaFoldDB" id="A0A1L3ZR71"/>
<feature type="transmembrane region" description="Helical" evidence="4">
    <location>
        <begin position="290"/>
        <end position="310"/>
    </location>
</feature>
<evidence type="ECO:0000256" key="4">
    <source>
        <dbReference type="SAM" id="Phobius"/>
    </source>
</evidence>
<organism evidence="6 7">
    <name type="scientific">Tardibacter chloracetimidivorans</name>
    <dbReference type="NCBI Taxonomy" id="1921510"/>
    <lineage>
        <taxon>Bacteria</taxon>
        <taxon>Pseudomonadati</taxon>
        <taxon>Pseudomonadota</taxon>
        <taxon>Alphaproteobacteria</taxon>
        <taxon>Sphingomonadales</taxon>
        <taxon>Sphingomonadaceae</taxon>
        <taxon>Tardibacter</taxon>
    </lineage>
</organism>
<dbReference type="RefSeq" id="WP_072595698.1">
    <property type="nucleotide sequence ID" value="NZ_CP018221.1"/>
</dbReference>
<dbReference type="PROSITE" id="PS50850">
    <property type="entry name" value="MFS"/>
    <property type="match status" value="1"/>
</dbReference>
<proteinExistence type="predicted"/>
<feature type="transmembrane region" description="Helical" evidence="4">
    <location>
        <begin position="201"/>
        <end position="221"/>
    </location>
</feature>
<dbReference type="STRING" id="1921510.BSL82_01410"/>
<dbReference type="Pfam" id="PF07690">
    <property type="entry name" value="MFS_1"/>
    <property type="match status" value="1"/>
</dbReference>
<dbReference type="PANTHER" id="PTHR23521">
    <property type="entry name" value="TRANSPORTER MFS SUPERFAMILY"/>
    <property type="match status" value="1"/>
</dbReference>
<feature type="transmembrane region" description="Helical" evidence="4">
    <location>
        <begin position="156"/>
        <end position="180"/>
    </location>
</feature>
<dbReference type="InterPro" id="IPR011701">
    <property type="entry name" value="MFS"/>
</dbReference>
<dbReference type="GO" id="GO:0005886">
    <property type="term" value="C:plasma membrane"/>
    <property type="evidence" value="ECO:0007669"/>
    <property type="project" value="TreeGrafter"/>
</dbReference>
<keyword evidence="7" id="KW-1185">Reference proteome</keyword>
<dbReference type="Proteomes" id="UP000182063">
    <property type="component" value="Chromosome"/>
</dbReference>
<dbReference type="KEGG" id="sphj:BSL82_01410"/>
<name>A0A1L3ZR71_9SPHN</name>
<evidence type="ECO:0000256" key="1">
    <source>
        <dbReference type="ARBA" id="ARBA00022692"/>
    </source>
</evidence>
<evidence type="ECO:0000313" key="7">
    <source>
        <dbReference type="Proteomes" id="UP000182063"/>
    </source>
</evidence>
<reference evidence="7" key="1">
    <citation type="submission" date="2016-11" db="EMBL/GenBank/DDBJ databases">
        <title>Complete Genome Sequence of alachlor-degrading Sphingomonas sp. strain JJ-A5.</title>
        <authorList>
            <person name="Lee H."/>
            <person name="Ka J.-O."/>
        </authorList>
    </citation>
    <scope>NUCLEOTIDE SEQUENCE [LARGE SCALE GENOMIC DNA]</scope>
    <source>
        <strain evidence="7">JJ-A5</strain>
    </source>
</reference>
<dbReference type="InterPro" id="IPR036259">
    <property type="entry name" value="MFS_trans_sf"/>
</dbReference>
<feature type="transmembrane region" description="Helical" evidence="4">
    <location>
        <begin position="355"/>
        <end position="376"/>
    </location>
</feature>
<dbReference type="OrthoDB" id="9797524at2"/>
<feature type="transmembrane region" description="Helical" evidence="4">
    <location>
        <begin position="233"/>
        <end position="253"/>
    </location>
</feature>
<dbReference type="InterPro" id="IPR020846">
    <property type="entry name" value="MFS_dom"/>
</dbReference>
<gene>
    <name evidence="6" type="ORF">BSL82_01410</name>
</gene>
<feature type="transmembrane region" description="Helical" evidence="4">
    <location>
        <begin position="131"/>
        <end position="150"/>
    </location>
</feature>
<dbReference type="CDD" id="cd17477">
    <property type="entry name" value="MFS_YcaD_like"/>
    <property type="match status" value="1"/>
</dbReference>
<feature type="domain" description="Major facilitator superfamily (MFS) profile" evidence="5">
    <location>
        <begin position="7"/>
        <end position="378"/>
    </location>
</feature>
<feature type="transmembrane region" description="Helical" evidence="4">
    <location>
        <begin position="73"/>
        <end position="90"/>
    </location>
</feature>
<dbReference type="GO" id="GO:0022857">
    <property type="term" value="F:transmembrane transporter activity"/>
    <property type="evidence" value="ECO:0007669"/>
    <property type="project" value="InterPro"/>
</dbReference>
<evidence type="ECO:0000256" key="2">
    <source>
        <dbReference type="ARBA" id="ARBA00022989"/>
    </source>
</evidence>
<evidence type="ECO:0000259" key="5">
    <source>
        <dbReference type="PROSITE" id="PS50850"/>
    </source>
</evidence>
<feature type="transmembrane region" description="Helical" evidence="4">
    <location>
        <begin position="41"/>
        <end position="66"/>
    </location>
</feature>
<keyword evidence="3 4" id="KW-0472">Membrane</keyword>
<keyword evidence="1 4" id="KW-0812">Transmembrane</keyword>
<evidence type="ECO:0000256" key="3">
    <source>
        <dbReference type="ARBA" id="ARBA00023136"/>
    </source>
</evidence>
<feature type="transmembrane region" description="Helical" evidence="4">
    <location>
        <begin position="322"/>
        <end position="343"/>
    </location>
</feature>
<feature type="transmembrane region" description="Helical" evidence="4">
    <location>
        <begin position="96"/>
        <end position="119"/>
    </location>
</feature>
<accession>A0A1L3ZR71</accession>
<dbReference type="SUPFAM" id="SSF103473">
    <property type="entry name" value="MFS general substrate transporter"/>
    <property type="match status" value="1"/>
</dbReference>
<dbReference type="InterPro" id="IPR047200">
    <property type="entry name" value="MFS_YcaD-like"/>
</dbReference>
<sequence>MTGTIRPVATLLLAIFMLMAGSGFLSTLISLRLEASGAPPLLIGLVATAYFVGLTFGSMLAFAIVARAGHIRAFAAFVSLFSATSLSYTLHLDPLFWSMLRLAEGFCMAGVFVCLESWLNERAEPATRGSVLAFYMIALYAGQAVGQFLLNLGDTWPALPFIAASILLSLAVIPVALTRIPAPSRPEGGIMRLTQLYRTSPLGFVGAAVTGVMMGAFYGLGAVFARGVGLNTAGTALFMSATILGGVALQWPLGRLSDLVDRRRVIVGTFLATLIVCIGLFEFAEGRYQMMLAGALFGGTCFALYPLCVAHTNDHLRSTQRVGASGGLILIYSLGAAAGPLAAAGMMEGLGPRGLFLFIAGCASIVLIFAGFRIWAAPPVPDALQRRYQVLPRTTPAAASLDPLAPEN</sequence>